<evidence type="ECO:0000256" key="5">
    <source>
        <dbReference type="ARBA" id="ARBA00023004"/>
    </source>
</evidence>
<dbReference type="NCBIfam" id="TIGR00079">
    <property type="entry name" value="pept_deformyl"/>
    <property type="match status" value="1"/>
</dbReference>
<dbReference type="InterPro" id="IPR023635">
    <property type="entry name" value="Peptide_deformylase"/>
</dbReference>
<dbReference type="PRINTS" id="PR01576">
    <property type="entry name" value="PDEFORMYLASE"/>
</dbReference>
<feature type="active site" evidence="6">
    <location>
        <position position="157"/>
    </location>
</feature>
<dbReference type="OrthoDB" id="9784988at2"/>
<name>A0A448ZWY1_METOS</name>
<dbReference type="InterPro" id="IPR036821">
    <property type="entry name" value="Peptide_deformylase_sf"/>
</dbReference>
<feature type="binding site" evidence="6">
    <location>
        <position position="109"/>
    </location>
    <ligand>
        <name>Fe cation</name>
        <dbReference type="ChEBI" id="CHEBI:24875"/>
    </ligand>
</feature>
<sequence length="186" mass="21492">MFKFEDVTLVTLPNEVLRKKSDNVPLPLTKEDDLLIQKMMFHVQNSQEKDTKFQPAVGVAAVQYGILKNIFYILVKDENENIIFDDALVNPKMKGHSDSKAALGEGEGCLSVDQNILHQEGYVPRYSRVIIEAYSYKEKKIKTFDVINYVAIVMQHEYDHLQGKLFIDHIDKKEPWHLPKNTEVLE</sequence>
<dbReference type="PANTHER" id="PTHR10458:SF22">
    <property type="entry name" value="PEPTIDE DEFORMYLASE"/>
    <property type="match status" value="1"/>
</dbReference>
<comment type="function">
    <text evidence="6">Removes the formyl group from the N-terminal Met of newly synthesized proteins. Requires at least a dipeptide for an efficient rate of reaction. N-terminal L-methionine is a prerequisite for activity but the enzyme has broad specificity at other positions.</text>
</comment>
<comment type="similarity">
    <text evidence="1 6">Belongs to the polypeptide deformylase family.</text>
</comment>
<dbReference type="PIRSF" id="PIRSF004749">
    <property type="entry name" value="Pep_def"/>
    <property type="match status" value="1"/>
</dbReference>
<evidence type="ECO:0000256" key="4">
    <source>
        <dbReference type="ARBA" id="ARBA00022917"/>
    </source>
</evidence>
<keyword evidence="5 6" id="KW-0408">Iron</keyword>
<feature type="binding site" evidence="6">
    <location>
        <position position="160"/>
    </location>
    <ligand>
        <name>Fe cation</name>
        <dbReference type="ChEBI" id="CHEBI:24875"/>
    </ligand>
</feature>
<dbReference type="HAMAP" id="MF_00163">
    <property type="entry name" value="Pep_deformylase"/>
    <property type="match status" value="1"/>
</dbReference>
<evidence type="ECO:0000256" key="1">
    <source>
        <dbReference type="ARBA" id="ARBA00010759"/>
    </source>
</evidence>
<evidence type="ECO:0000256" key="3">
    <source>
        <dbReference type="ARBA" id="ARBA00022801"/>
    </source>
</evidence>
<feature type="binding site" evidence="6">
    <location>
        <position position="156"/>
    </location>
    <ligand>
        <name>Fe cation</name>
        <dbReference type="ChEBI" id="CHEBI:24875"/>
    </ligand>
</feature>
<proteinExistence type="inferred from homology"/>
<keyword evidence="4 6" id="KW-0648">Protein biosynthesis</keyword>
<reference evidence="7 8" key="1">
    <citation type="submission" date="2019-01" db="EMBL/GenBank/DDBJ databases">
        <authorList>
            <consortium name="Pathogen Informatics"/>
        </authorList>
    </citation>
    <scope>NUCLEOTIDE SEQUENCE [LARGE SCALE GENOMIC DNA]</scope>
    <source>
        <strain evidence="7 8">NCTC10112</strain>
    </source>
</reference>
<evidence type="ECO:0000313" key="8">
    <source>
        <dbReference type="Proteomes" id="UP000290482"/>
    </source>
</evidence>
<evidence type="ECO:0000313" key="7">
    <source>
        <dbReference type="EMBL" id="VEU55768.1"/>
    </source>
</evidence>
<gene>
    <name evidence="6 7" type="primary">def</name>
    <name evidence="7" type="ORF">NCTC10112_00404</name>
</gene>
<dbReference type="Gene3D" id="3.90.45.10">
    <property type="entry name" value="Peptide deformylase"/>
    <property type="match status" value="1"/>
</dbReference>
<dbReference type="EMBL" id="LR214940">
    <property type="protein sequence ID" value="VEU55768.1"/>
    <property type="molecule type" value="Genomic_DNA"/>
</dbReference>
<keyword evidence="2 6" id="KW-0479">Metal-binding</keyword>
<dbReference type="GO" id="GO:0046872">
    <property type="term" value="F:metal ion binding"/>
    <property type="evidence" value="ECO:0007669"/>
    <property type="project" value="UniProtKB-KW"/>
</dbReference>
<evidence type="ECO:0000256" key="2">
    <source>
        <dbReference type="ARBA" id="ARBA00022723"/>
    </source>
</evidence>
<comment type="cofactor">
    <cofactor evidence="6">
        <name>Fe(2+)</name>
        <dbReference type="ChEBI" id="CHEBI:29033"/>
    </cofactor>
    <text evidence="6">Binds 1 Fe(2+) ion.</text>
</comment>
<evidence type="ECO:0000256" key="6">
    <source>
        <dbReference type="HAMAP-Rule" id="MF_00163"/>
    </source>
</evidence>
<dbReference type="EC" id="3.5.1.88" evidence="6"/>
<dbReference type="GO" id="GO:0042586">
    <property type="term" value="F:peptide deformylase activity"/>
    <property type="evidence" value="ECO:0007669"/>
    <property type="project" value="UniProtKB-UniRule"/>
</dbReference>
<dbReference type="AlphaFoldDB" id="A0A448ZWY1"/>
<dbReference type="GO" id="GO:0006412">
    <property type="term" value="P:translation"/>
    <property type="evidence" value="ECO:0007669"/>
    <property type="project" value="UniProtKB-UniRule"/>
</dbReference>
<dbReference type="FunFam" id="3.90.45.10:FF:000002">
    <property type="entry name" value="Peptide deformylase"/>
    <property type="match status" value="1"/>
</dbReference>
<comment type="catalytic activity">
    <reaction evidence="6">
        <text>N-terminal N-formyl-L-methionyl-[peptide] + H2O = N-terminal L-methionyl-[peptide] + formate</text>
        <dbReference type="Rhea" id="RHEA:24420"/>
        <dbReference type="Rhea" id="RHEA-COMP:10639"/>
        <dbReference type="Rhea" id="RHEA-COMP:10640"/>
        <dbReference type="ChEBI" id="CHEBI:15377"/>
        <dbReference type="ChEBI" id="CHEBI:15740"/>
        <dbReference type="ChEBI" id="CHEBI:49298"/>
        <dbReference type="ChEBI" id="CHEBI:64731"/>
        <dbReference type="EC" id="3.5.1.88"/>
    </reaction>
</comment>
<protein>
    <recommendedName>
        <fullName evidence="6">Peptide deformylase</fullName>
        <shortName evidence="6">PDF</shortName>
        <ecNumber evidence="6">3.5.1.88</ecNumber>
    </recommendedName>
    <alternativeName>
        <fullName evidence="6">Polypeptide deformylase</fullName>
    </alternativeName>
</protein>
<dbReference type="PANTHER" id="PTHR10458">
    <property type="entry name" value="PEPTIDE DEFORMYLASE"/>
    <property type="match status" value="1"/>
</dbReference>
<keyword evidence="3 6" id="KW-0378">Hydrolase</keyword>
<dbReference type="SUPFAM" id="SSF56420">
    <property type="entry name" value="Peptide deformylase"/>
    <property type="match status" value="1"/>
</dbReference>
<accession>A0A448ZWY1</accession>
<keyword evidence="8" id="KW-1185">Reference proteome</keyword>
<dbReference type="RefSeq" id="WP_022936047.1">
    <property type="nucleotide sequence ID" value="NZ_LR214940.1"/>
</dbReference>
<dbReference type="Proteomes" id="UP000290482">
    <property type="component" value="Chromosome"/>
</dbReference>
<dbReference type="Pfam" id="PF01327">
    <property type="entry name" value="Pep_deformylase"/>
    <property type="match status" value="1"/>
</dbReference>
<dbReference type="KEGG" id="mob:NCTC10112_00404"/>
<organism evidence="7 8">
    <name type="scientific">Metamycoplasma orale</name>
    <name type="common">Mycoplasma orale</name>
    <dbReference type="NCBI Taxonomy" id="2121"/>
    <lineage>
        <taxon>Bacteria</taxon>
        <taxon>Bacillati</taxon>
        <taxon>Mycoplasmatota</taxon>
        <taxon>Mycoplasmoidales</taxon>
        <taxon>Metamycoplasmataceae</taxon>
        <taxon>Metamycoplasma</taxon>
    </lineage>
</organism>